<proteinExistence type="predicted"/>
<reference evidence="2 3" key="1">
    <citation type="submission" date="2021-12" db="EMBL/GenBank/DDBJ databases">
        <title>Genome sequencing of bacteria with rrn-lacking chromosome and rrn-plasmid.</title>
        <authorList>
            <person name="Anda M."/>
            <person name="Iwasaki W."/>
        </authorList>
    </citation>
    <scope>NUCLEOTIDE SEQUENCE [LARGE SCALE GENOMIC DNA]</scope>
    <source>
        <strain evidence="2 3">NBRC 15940</strain>
    </source>
</reference>
<feature type="transmembrane region" description="Helical" evidence="1">
    <location>
        <begin position="39"/>
        <end position="56"/>
    </location>
</feature>
<keyword evidence="3" id="KW-1185">Reference proteome</keyword>
<name>A0AAN4W2M5_9BACT</name>
<sequence>MAAMSISKDCNGENLSRTFPYICNVINEQIIKIITTMKNLLIAFALVLTSTFAFAGNNDNEAAKGKSFFRVIGNAKAETYKVLYMANMDSKVSVSIYSEAGVLVAKSTIKDKDGFMKPFRFENMPAGEYTVVVKDGFGVTRKTFNHNPAQ</sequence>
<comment type="caution">
    <text evidence="2">The sequence shown here is derived from an EMBL/GenBank/DDBJ whole genome shotgun (WGS) entry which is preliminary data.</text>
</comment>
<organism evidence="2 3">
    <name type="scientific">Persicobacter diffluens</name>
    <dbReference type="NCBI Taxonomy" id="981"/>
    <lineage>
        <taxon>Bacteria</taxon>
        <taxon>Pseudomonadati</taxon>
        <taxon>Bacteroidota</taxon>
        <taxon>Cytophagia</taxon>
        <taxon>Cytophagales</taxon>
        <taxon>Persicobacteraceae</taxon>
        <taxon>Persicobacter</taxon>
    </lineage>
</organism>
<evidence type="ECO:0008006" key="4">
    <source>
        <dbReference type="Google" id="ProtNLM"/>
    </source>
</evidence>
<keyword evidence="1" id="KW-0472">Membrane</keyword>
<accession>A0AAN4W2M5</accession>
<gene>
    <name evidence="2" type="ORF">PEDI_39120</name>
</gene>
<dbReference type="AlphaFoldDB" id="A0AAN4W2M5"/>
<evidence type="ECO:0000313" key="2">
    <source>
        <dbReference type="EMBL" id="GJM63360.1"/>
    </source>
</evidence>
<keyword evidence="1" id="KW-1133">Transmembrane helix</keyword>
<dbReference type="Proteomes" id="UP001310022">
    <property type="component" value="Unassembled WGS sequence"/>
</dbReference>
<evidence type="ECO:0000313" key="3">
    <source>
        <dbReference type="Proteomes" id="UP001310022"/>
    </source>
</evidence>
<protein>
    <recommendedName>
        <fullName evidence="4">Secretion system C-terminal sorting domain-containing protein</fullName>
    </recommendedName>
</protein>
<dbReference type="EMBL" id="BQKE01000002">
    <property type="protein sequence ID" value="GJM63360.1"/>
    <property type="molecule type" value="Genomic_DNA"/>
</dbReference>
<evidence type="ECO:0000256" key="1">
    <source>
        <dbReference type="SAM" id="Phobius"/>
    </source>
</evidence>
<keyword evidence="1" id="KW-0812">Transmembrane</keyword>